<dbReference type="SMART" id="SM00829">
    <property type="entry name" value="PKS_ER"/>
    <property type="match status" value="1"/>
</dbReference>
<feature type="domain" description="Carrier" evidence="10">
    <location>
        <begin position="2526"/>
        <end position="2603"/>
    </location>
</feature>
<dbReference type="Pfam" id="PF08242">
    <property type="entry name" value="Methyltransf_12"/>
    <property type="match status" value="1"/>
</dbReference>
<dbReference type="GO" id="GO:0004315">
    <property type="term" value="F:3-oxoacyl-[acyl-carrier-protein] synthase activity"/>
    <property type="evidence" value="ECO:0007669"/>
    <property type="project" value="InterPro"/>
</dbReference>
<dbReference type="Pfam" id="PF23297">
    <property type="entry name" value="ACP_SdgA_C"/>
    <property type="match status" value="1"/>
</dbReference>
<dbReference type="Gene3D" id="3.40.50.720">
    <property type="entry name" value="NAD(P)-binding Rossmann-like Domain"/>
    <property type="match status" value="2"/>
</dbReference>
<dbReference type="PROSITE" id="PS50075">
    <property type="entry name" value="CARRIER"/>
    <property type="match status" value="1"/>
</dbReference>
<dbReference type="InterPro" id="IPR013217">
    <property type="entry name" value="Methyltransf_12"/>
</dbReference>
<dbReference type="Pfam" id="PF21089">
    <property type="entry name" value="PKS_DH_N"/>
    <property type="match status" value="1"/>
</dbReference>
<feature type="region of interest" description="N-terminal hotdog fold" evidence="8">
    <location>
        <begin position="995"/>
        <end position="1131"/>
    </location>
</feature>
<dbReference type="InterPro" id="IPR014043">
    <property type="entry name" value="Acyl_transferase_dom"/>
</dbReference>
<reference evidence="14" key="1">
    <citation type="journal article" date="2017" name="Nat. Microbiol.">
        <title>Global analysis of biosynthetic gene clusters reveals vast potential of secondary metabolite production in Penicillium species.</title>
        <authorList>
            <person name="Nielsen J.C."/>
            <person name="Grijseels S."/>
            <person name="Prigent S."/>
            <person name="Ji B."/>
            <person name="Dainat J."/>
            <person name="Nielsen K.F."/>
            <person name="Frisvad J.C."/>
            <person name="Workman M."/>
            <person name="Nielsen J."/>
        </authorList>
    </citation>
    <scope>NUCLEOTIDE SEQUENCE [LARGE SCALE GENOMIC DNA]</scope>
    <source>
        <strain evidence="14">IBT 31321</strain>
    </source>
</reference>
<dbReference type="InterPro" id="IPR020807">
    <property type="entry name" value="PKS_DH"/>
</dbReference>
<dbReference type="InterPro" id="IPR057326">
    <property type="entry name" value="KR_dom"/>
</dbReference>
<dbReference type="Gene3D" id="3.40.366.10">
    <property type="entry name" value="Malonyl-Coenzyme A Acyl Carrier Protein, domain 2"/>
    <property type="match status" value="1"/>
</dbReference>
<evidence type="ECO:0000256" key="1">
    <source>
        <dbReference type="ARBA" id="ARBA00022450"/>
    </source>
</evidence>
<dbReference type="Pfam" id="PF08240">
    <property type="entry name" value="ADH_N"/>
    <property type="match status" value="1"/>
</dbReference>
<dbReference type="InterPro" id="IPR016036">
    <property type="entry name" value="Malonyl_transacylase_ACP-bd"/>
</dbReference>
<evidence type="ECO:0000256" key="3">
    <source>
        <dbReference type="ARBA" id="ARBA00022679"/>
    </source>
</evidence>
<dbReference type="GO" id="GO:0016491">
    <property type="term" value="F:oxidoreductase activity"/>
    <property type="evidence" value="ECO:0007669"/>
    <property type="project" value="UniProtKB-KW"/>
</dbReference>
<dbReference type="SUPFAM" id="SSF52151">
    <property type="entry name" value="FabD/lysophospholipase-like"/>
    <property type="match status" value="1"/>
</dbReference>
<dbReference type="InterPro" id="IPR036736">
    <property type="entry name" value="ACP-like_sf"/>
</dbReference>
<dbReference type="SMART" id="SM00827">
    <property type="entry name" value="PKS_AT"/>
    <property type="match status" value="1"/>
</dbReference>
<dbReference type="InterPro" id="IPR049551">
    <property type="entry name" value="PKS_DH_C"/>
</dbReference>
<protein>
    <submittedName>
        <fullName evidence="13">Uncharacterized protein</fullName>
    </submittedName>
</protein>
<evidence type="ECO:0000256" key="2">
    <source>
        <dbReference type="ARBA" id="ARBA00022553"/>
    </source>
</evidence>
<evidence type="ECO:0000256" key="8">
    <source>
        <dbReference type="PROSITE-ProRule" id="PRU01363"/>
    </source>
</evidence>
<dbReference type="PANTHER" id="PTHR43775">
    <property type="entry name" value="FATTY ACID SYNTHASE"/>
    <property type="match status" value="1"/>
</dbReference>
<feature type="domain" description="PKS/mFAS DH" evidence="12">
    <location>
        <begin position="995"/>
        <end position="1319"/>
    </location>
</feature>
<dbReference type="InterPro" id="IPR042104">
    <property type="entry name" value="PKS_dehydratase_sf"/>
</dbReference>
<dbReference type="InterPro" id="IPR032821">
    <property type="entry name" value="PKS_assoc"/>
</dbReference>
<evidence type="ECO:0000259" key="12">
    <source>
        <dbReference type="PROSITE" id="PS52019"/>
    </source>
</evidence>
<dbReference type="Pfam" id="PF00107">
    <property type="entry name" value="ADH_zinc_N"/>
    <property type="match status" value="1"/>
</dbReference>
<evidence type="ECO:0000259" key="10">
    <source>
        <dbReference type="PROSITE" id="PS50075"/>
    </source>
</evidence>
<dbReference type="PROSITE" id="PS00606">
    <property type="entry name" value="KS3_1"/>
    <property type="match status" value="1"/>
</dbReference>
<dbReference type="SMART" id="SM00825">
    <property type="entry name" value="PKS_KS"/>
    <property type="match status" value="1"/>
</dbReference>
<dbReference type="SUPFAM" id="SSF53901">
    <property type="entry name" value="Thiolase-like"/>
    <property type="match status" value="1"/>
</dbReference>
<dbReference type="SUPFAM" id="SSF53335">
    <property type="entry name" value="S-adenosyl-L-methionine-dependent methyltransferases"/>
    <property type="match status" value="1"/>
</dbReference>
<dbReference type="Gene3D" id="1.10.1200.10">
    <property type="entry name" value="ACP-like"/>
    <property type="match status" value="1"/>
</dbReference>
<dbReference type="Proteomes" id="UP000191500">
    <property type="component" value="Unassembled WGS sequence"/>
</dbReference>
<keyword evidence="5" id="KW-0560">Oxidoreductase</keyword>
<evidence type="ECO:0000256" key="5">
    <source>
        <dbReference type="ARBA" id="ARBA00023002"/>
    </source>
</evidence>
<dbReference type="Pfam" id="PF00109">
    <property type="entry name" value="ketoacyl-synt"/>
    <property type="match status" value="1"/>
</dbReference>
<dbReference type="CDD" id="cd00833">
    <property type="entry name" value="PKS"/>
    <property type="match status" value="1"/>
</dbReference>
<dbReference type="SUPFAM" id="SSF50129">
    <property type="entry name" value="GroES-like"/>
    <property type="match status" value="1"/>
</dbReference>
<dbReference type="InterPro" id="IPR050091">
    <property type="entry name" value="PKS_NRPS_Biosynth_Enz"/>
</dbReference>
<name>A0A1V6V7F6_9EURO</name>
<dbReference type="FunFam" id="3.40.50.720:FF:000209">
    <property type="entry name" value="Polyketide synthase Pks12"/>
    <property type="match status" value="1"/>
</dbReference>
<dbReference type="GO" id="GO:0006633">
    <property type="term" value="P:fatty acid biosynthetic process"/>
    <property type="evidence" value="ECO:0007669"/>
    <property type="project" value="InterPro"/>
</dbReference>
<dbReference type="GO" id="GO:0031177">
    <property type="term" value="F:phosphopantetheine binding"/>
    <property type="evidence" value="ECO:0007669"/>
    <property type="project" value="InterPro"/>
</dbReference>
<dbReference type="Pfam" id="PF02801">
    <property type="entry name" value="Ketoacyl-synt_C"/>
    <property type="match status" value="1"/>
</dbReference>
<dbReference type="Gene3D" id="3.40.47.10">
    <property type="match status" value="1"/>
</dbReference>
<dbReference type="InterPro" id="IPR013968">
    <property type="entry name" value="PKS_KR"/>
</dbReference>
<dbReference type="SMART" id="SM00822">
    <property type="entry name" value="PKS_KR"/>
    <property type="match status" value="1"/>
</dbReference>
<dbReference type="Pfam" id="PF08659">
    <property type="entry name" value="KR"/>
    <property type="match status" value="1"/>
</dbReference>
<dbReference type="InterPro" id="IPR020806">
    <property type="entry name" value="PKS_PP-bd"/>
</dbReference>
<dbReference type="STRING" id="36646.A0A1V6V7F6"/>
<dbReference type="InterPro" id="IPR016035">
    <property type="entry name" value="Acyl_Trfase/lysoPLipase"/>
</dbReference>
<comment type="caution">
    <text evidence="13">The sequence shown here is derived from an EMBL/GenBank/DDBJ whole genome shotgun (WGS) entry which is preliminary data.</text>
</comment>
<dbReference type="InterPro" id="IPR011032">
    <property type="entry name" value="GroES-like_sf"/>
</dbReference>
<dbReference type="InterPro" id="IPR020843">
    <property type="entry name" value="ER"/>
</dbReference>
<evidence type="ECO:0000256" key="7">
    <source>
        <dbReference type="ARBA" id="ARBA00023315"/>
    </source>
</evidence>
<dbReference type="Gene3D" id="3.10.129.110">
    <property type="entry name" value="Polyketide synthase dehydratase"/>
    <property type="match status" value="1"/>
</dbReference>
<dbReference type="Pfam" id="PF00698">
    <property type="entry name" value="Acyl_transf_1"/>
    <property type="match status" value="1"/>
</dbReference>
<dbReference type="InterPro" id="IPR013149">
    <property type="entry name" value="ADH-like_C"/>
</dbReference>
<dbReference type="GO" id="GO:0004312">
    <property type="term" value="F:fatty acid synthase activity"/>
    <property type="evidence" value="ECO:0007669"/>
    <property type="project" value="TreeGrafter"/>
</dbReference>
<keyword evidence="3" id="KW-0808">Transferase</keyword>
<dbReference type="SMART" id="SM00823">
    <property type="entry name" value="PKS_PP"/>
    <property type="match status" value="1"/>
</dbReference>
<evidence type="ECO:0000313" key="14">
    <source>
        <dbReference type="Proteomes" id="UP000191500"/>
    </source>
</evidence>
<keyword evidence="7" id="KW-0012">Acyltransferase</keyword>
<evidence type="ECO:0000313" key="13">
    <source>
        <dbReference type="EMBL" id="OQE46634.1"/>
    </source>
</evidence>
<dbReference type="Gene3D" id="3.90.180.10">
    <property type="entry name" value="Medium-chain alcohol dehydrogenases, catalytic domain"/>
    <property type="match status" value="1"/>
</dbReference>
<dbReference type="InterPro" id="IPR049552">
    <property type="entry name" value="PKS_DH_N"/>
</dbReference>
<feature type="region of interest" description="Disordered" evidence="9">
    <location>
        <begin position="459"/>
        <end position="494"/>
    </location>
</feature>
<accession>A0A1V6V7F6</accession>
<dbReference type="InterPro" id="IPR014031">
    <property type="entry name" value="Ketoacyl_synth_C"/>
</dbReference>
<organism evidence="13 14">
    <name type="scientific">Penicillium coprophilum</name>
    <dbReference type="NCBI Taxonomy" id="36646"/>
    <lineage>
        <taxon>Eukaryota</taxon>
        <taxon>Fungi</taxon>
        <taxon>Dikarya</taxon>
        <taxon>Ascomycota</taxon>
        <taxon>Pezizomycotina</taxon>
        <taxon>Eurotiomycetes</taxon>
        <taxon>Eurotiomycetidae</taxon>
        <taxon>Eurotiales</taxon>
        <taxon>Aspergillaceae</taxon>
        <taxon>Penicillium</taxon>
    </lineage>
</organism>
<feature type="domain" description="Ketosynthase family 3 (KS3)" evidence="11">
    <location>
        <begin position="7"/>
        <end position="433"/>
    </location>
</feature>
<dbReference type="InterPro" id="IPR016039">
    <property type="entry name" value="Thiolase-like"/>
</dbReference>
<sequence>MEPQTGTQDIAVIGMACRFPQTAEDVESFWGTLIAGRSTSTDFPPDKMNVNAHYHPDPDHGGSMACRGGHFLSQNDRYFDAPFFSITKNEAMAMDPQGRILMENVYHAIENAGLTIGNIASNDVSVFVGASNNDFKQIMGADEQSLWKYMPLGTAPSILSNRISWFFDFKGSSMTVDTACSSSLVAFHLGCQDLISGSSKIAVVSGVNLLDDPDMMYRMSHVGFLSSDSICHSFDHRANGYARGEGVGTVILKPILDAIRDGDTIRAVVRGTGSNQDGHTPGMSVPSYQRQEELIRNVYAKSGLKLEETSYVEAHGTGTPVGDPIEARAMGTVWKSRKDLNLPPLVIGAVKSVIGHLEGASGLAGLIKTVLVLERGIIPPNLNFERVNPKIPVQEWHLQFPRVVTPWPGHGLRRASVSSFGVGGTNAHVIMEDAYHYLQSHNLEGTHCTVSPAPDVVANDPNSCMEGSVKESDSPGQQENLYKRSQKKAQPQEHSLLQVSMKVNKEKSFPTRSFIWSSSDEDGLNRIFNQFHSWLRDRSDIESEDQFLANLAYTLTQKRTQFSWRSFVNASSLAELLERLAEGPKFVRHMRPSKTPMLGFIFTGQGAQWAGMGKELLRFPVFRESFDDANRYLRSIGNTYDIKEELLRDTKQSRINQPDLSQVVSTVIQISLVDLLRQWNVRPNRLVGHSSGEIAAAYCVGGLNRESAWKVAFFRGIVASTLVDSGGRMLAVGMGEEALRPHLEAVHRELDGALSIACFNSPTNLTVAGDEKMVDLLSLRLASEGVFARQLRVQVAYHSAHVKSVADEYRRLMGELSVGNEIWPSSEPVMVSSITGRPVTPSSLADADYWVRNMISPVQFVSAIESLIDTVVSKGKRTTTVVGGEHSNILNMVELGPHPAMQSAVKEIVGAKYPVAGRVSYYWAVQRNTSAMTQSLDLAGKLFCEGYPIAFSKVNQNSSGRMMVDIPPYTFNHTREYNPFGRLSKSLLYRQRPRHDLLGAPVRDWNVEEPRWRNFLRVHEIPWVKDHEITGQLIYPGTGYLAMAIEAVKMLADPKSTVSGFRLRDVVFKAVLRIPDTTEGVEIITTLRRKPESSYRTSSIWFEFKISSYQTKKEGWIDHCTGLVAVEYGSNKNNPIVKDDPSVAIKQNFEALRDKANDECTVPVDVEKMWADLSSNGLVFGPTMHGLSSASRGNGTGQAFGIVLVPDVRASMPYETMEPHIMHPVTMDSCTQLAFVSISDLINQEPSAEIMLPRSIKELWLAPNIANEPRAEINCHVTSKRVSHNSIDHDVTAWSANATMPEFRIWQYQTVLLERPTYKGRHYQQPWTLVWKPDVNLMESQETVDYLRQACENNEASEREQNAKDFSDDLDQVVAILAQKALSSIIALGSSSLPSHLEKYLTWLQEIQHRLPMELDSSQNQDMLIQQAASTSVEGELIACVASHLDLIINGQTDLFNLLSRNGLLDRFYAENQSSKRIQKLLRAYGDIYGHQTGELKVLEVGAGDGASTKAFLPGLATSLYTYTDISTAFFAKAQKSFGVWSDSIEYRKFNIAQDFSEQELKESSFDVILAVDVVHAAPDTSYALQNLRSLLKESGKLILVEICKIDALLYPLVFGLNPGWWLSKEESRKAGPLQSAAWWSEKLKVSGFSEIEFSIGDSASPAISERTLMIAGVPSLGAHIKQSLEIQAAPMIVTHPQPSSEVSKIADILSESLASPGSRCNIVDILSVTHHTDLGGKICIIVDTQGCLLSRMSDDLMVNLQHLFKTCGGILWVRGDERSDPNAALITGLIRTVRWEQDFREQNFVTLEICHGHNAQEAVQRIERIYQHEFASELKSSVKKNNRNAEYRASVLGPLQTNRLVLQKSLDHFMANKFATMTPESMRLGDSPNRVLSLTTDSPGLLDRLYFKDCCVHASPLKDDEVEYKVLATGLNFLDVMSAMGEVPTTKFGGEASGIVTRVGPNVKRLRPGQRIAAISVCTGTFQTVARTVENAAIAIPEAMSFQHAAGFPIVYATVFCCLVEIARLKKGESILIHAAAGGVGQAALMLANHIGARVFATVSSESKKKIVLEYGVREEHIFYSRDLAFKEMVMQQTNQRGVDVVLNSLAGEALRATFECLAPCGRFIEIGKRDFVTNGRLDMAPFLRSVTFAACDLDTIIQHDPVRGNNLLQGAMELWQLGVFRPTSPFTTFKYSQLEMAFRQLQSGKQSGKVVLTISDDDVVQALPSLPPPYQFPENATYLLSGGLGGLGRSAARWMASRGAKHLLFLSRSGGSNVDAQVLLNELIDAGCDAQVLRVDVGDSVALDQAIRAHTKTMPPIRGCIQGAMTLLDSTFETMTSTLFEASVRTKARGSWNLHEVLPKNLDFFILLSSCSGVVGNRGQGNYNAGNTFQDALAHYRRSQGLSGISLNLGHMLDIGVIAERTDNLFTTSLRAALGNQGVSQDEFHALLEYHCNAQNLDVCPQTVVGLCTREQFLADNLPEPTFLSYPLFTHLWRFGGSGRSEGNNSVAAKLSIKGALDKARPEKILQIVIEGIIEKLSNLLAISATEIDSDTAPSNYGVDSLVAIEIRNWLSKEVGVEVGVLDIVGSQSIVHLGERVVKAKG</sequence>
<dbReference type="InterPro" id="IPR009081">
    <property type="entry name" value="PP-bd_ACP"/>
</dbReference>
<dbReference type="GO" id="GO:1901336">
    <property type="term" value="P:lactone biosynthetic process"/>
    <property type="evidence" value="ECO:0007669"/>
    <property type="project" value="UniProtKB-ARBA"/>
</dbReference>
<feature type="active site" description="Proton donor; for dehydratase activity" evidence="8">
    <location>
        <position position="1228"/>
    </location>
</feature>
<feature type="active site" description="Proton acceptor; for dehydratase activity" evidence="8">
    <location>
        <position position="1027"/>
    </location>
</feature>
<dbReference type="EMBL" id="MDDG01000001">
    <property type="protein sequence ID" value="OQE46634.1"/>
    <property type="molecule type" value="Genomic_DNA"/>
</dbReference>
<dbReference type="InterPro" id="IPR001227">
    <property type="entry name" value="Ac_transferase_dom_sf"/>
</dbReference>
<dbReference type="Pfam" id="PF14765">
    <property type="entry name" value="PS-DH"/>
    <property type="match status" value="1"/>
</dbReference>
<dbReference type="InterPro" id="IPR036291">
    <property type="entry name" value="NAD(P)-bd_dom_sf"/>
</dbReference>
<dbReference type="InterPro" id="IPR018201">
    <property type="entry name" value="Ketoacyl_synth_AS"/>
</dbReference>
<keyword evidence="4" id="KW-0521">NADP</keyword>
<dbReference type="PROSITE" id="PS52019">
    <property type="entry name" value="PKS_MFAS_DH"/>
    <property type="match status" value="1"/>
</dbReference>
<dbReference type="InterPro" id="IPR049900">
    <property type="entry name" value="PKS_mFAS_DH"/>
</dbReference>
<feature type="region of interest" description="C-terminal hotdog fold" evidence="8">
    <location>
        <begin position="1161"/>
        <end position="1319"/>
    </location>
</feature>
<keyword evidence="6" id="KW-0511">Multifunctional enzyme</keyword>
<dbReference type="Pfam" id="PF16197">
    <property type="entry name" value="KAsynt_C_assoc"/>
    <property type="match status" value="1"/>
</dbReference>
<dbReference type="CDD" id="cd05195">
    <property type="entry name" value="enoyl_red"/>
    <property type="match status" value="1"/>
</dbReference>
<dbReference type="InterPro" id="IPR029063">
    <property type="entry name" value="SAM-dependent_MTases_sf"/>
</dbReference>
<dbReference type="InterPro" id="IPR013154">
    <property type="entry name" value="ADH-like_N"/>
</dbReference>
<keyword evidence="2" id="KW-0597">Phosphoprotein</keyword>
<dbReference type="PROSITE" id="PS52004">
    <property type="entry name" value="KS3_2"/>
    <property type="match status" value="1"/>
</dbReference>
<dbReference type="PANTHER" id="PTHR43775:SF29">
    <property type="entry name" value="ASPERFURANONE POLYKETIDE SYNTHASE AFOG-RELATED"/>
    <property type="match status" value="1"/>
</dbReference>
<dbReference type="SUPFAM" id="SSF47336">
    <property type="entry name" value="ACP-like"/>
    <property type="match status" value="1"/>
</dbReference>
<dbReference type="InterPro" id="IPR020841">
    <property type="entry name" value="PKS_Beta-ketoAc_synthase_dom"/>
</dbReference>
<proteinExistence type="predicted"/>
<keyword evidence="14" id="KW-1185">Reference proteome</keyword>
<evidence type="ECO:0000259" key="11">
    <source>
        <dbReference type="PROSITE" id="PS52004"/>
    </source>
</evidence>
<dbReference type="Gene3D" id="3.40.50.150">
    <property type="entry name" value="Vaccinia Virus protein VP39"/>
    <property type="match status" value="1"/>
</dbReference>
<evidence type="ECO:0000256" key="6">
    <source>
        <dbReference type="ARBA" id="ARBA00023268"/>
    </source>
</evidence>
<dbReference type="SMART" id="SM00826">
    <property type="entry name" value="PKS_DH"/>
    <property type="match status" value="1"/>
</dbReference>
<dbReference type="GO" id="GO:0030639">
    <property type="term" value="P:polyketide biosynthetic process"/>
    <property type="evidence" value="ECO:0007669"/>
    <property type="project" value="UniProtKB-ARBA"/>
</dbReference>
<evidence type="ECO:0000256" key="4">
    <source>
        <dbReference type="ARBA" id="ARBA00022857"/>
    </source>
</evidence>
<dbReference type="SUPFAM" id="SSF51735">
    <property type="entry name" value="NAD(P)-binding Rossmann-fold domains"/>
    <property type="match status" value="2"/>
</dbReference>
<evidence type="ECO:0000256" key="9">
    <source>
        <dbReference type="SAM" id="MobiDB-lite"/>
    </source>
</evidence>
<dbReference type="CDD" id="cd02440">
    <property type="entry name" value="AdoMet_MTases"/>
    <property type="match status" value="1"/>
</dbReference>
<dbReference type="Gene3D" id="3.30.70.3290">
    <property type="match status" value="1"/>
</dbReference>
<keyword evidence="1" id="KW-0596">Phosphopantetheine</keyword>
<dbReference type="SUPFAM" id="SSF55048">
    <property type="entry name" value="Probable ACP-binding domain of malonyl-CoA ACP transacylase"/>
    <property type="match status" value="1"/>
</dbReference>
<gene>
    <name evidence="13" type="ORF">PENCOP_c001G00206</name>
</gene>
<dbReference type="InterPro" id="IPR014030">
    <property type="entry name" value="Ketoacyl_synth_N"/>
</dbReference>